<gene>
    <name evidence="4" type="ORF">Q5H94_02140</name>
</gene>
<dbReference type="InterPro" id="IPR010998">
    <property type="entry name" value="Integrase_recombinase_N"/>
</dbReference>
<feature type="domain" description="Tyr recombinase" evidence="3">
    <location>
        <begin position="188"/>
        <end position="390"/>
    </location>
</feature>
<keyword evidence="2" id="KW-0233">DNA recombination</keyword>
<accession>A0ABT8ZVT2</accession>
<dbReference type="InterPro" id="IPR002104">
    <property type="entry name" value="Integrase_catalytic"/>
</dbReference>
<organism evidence="4 5">
    <name type="scientific">Sphingomonas immobilis</name>
    <dbReference type="NCBI Taxonomy" id="3063997"/>
    <lineage>
        <taxon>Bacteria</taxon>
        <taxon>Pseudomonadati</taxon>
        <taxon>Pseudomonadota</taxon>
        <taxon>Alphaproteobacteria</taxon>
        <taxon>Sphingomonadales</taxon>
        <taxon>Sphingomonadaceae</taxon>
        <taxon>Sphingomonas</taxon>
    </lineage>
</organism>
<evidence type="ECO:0000313" key="4">
    <source>
        <dbReference type="EMBL" id="MDO7841115.1"/>
    </source>
</evidence>
<dbReference type="InterPro" id="IPR011010">
    <property type="entry name" value="DNA_brk_join_enz"/>
</dbReference>
<dbReference type="SUPFAM" id="SSF56349">
    <property type="entry name" value="DNA breaking-rejoining enzymes"/>
    <property type="match status" value="1"/>
</dbReference>
<proteinExistence type="predicted"/>
<evidence type="ECO:0000256" key="1">
    <source>
        <dbReference type="ARBA" id="ARBA00023125"/>
    </source>
</evidence>
<dbReference type="PROSITE" id="PS51898">
    <property type="entry name" value="TYR_RECOMBINASE"/>
    <property type="match status" value="1"/>
</dbReference>
<dbReference type="Proteomes" id="UP001176468">
    <property type="component" value="Unassembled WGS sequence"/>
</dbReference>
<protein>
    <submittedName>
        <fullName evidence="4">Tyrosine-type recombinase/integrase</fullName>
    </submittedName>
</protein>
<comment type="caution">
    <text evidence="4">The sequence shown here is derived from an EMBL/GenBank/DDBJ whole genome shotgun (WGS) entry which is preliminary data.</text>
</comment>
<evidence type="ECO:0000256" key="2">
    <source>
        <dbReference type="ARBA" id="ARBA00023172"/>
    </source>
</evidence>
<keyword evidence="5" id="KW-1185">Reference proteome</keyword>
<dbReference type="EMBL" id="JAUQSZ010000001">
    <property type="protein sequence ID" value="MDO7841115.1"/>
    <property type="molecule type" value="Genomic_DNA"/>
</dbReference>
<dbReference type="Gene3D" id="1.10.150.130">
    <property type="match status" value="1"/>
</dbReference>
<evidence type="ECO:0000313" key="5">
    <source>
        <dbReference type="Proteomes" id="UP001176468"/>
    </source>
</evidence>
<evidence type="ECO:0000259" key="3">
    <source>
        <dbReference type="PROSITE" id="PS51898"/>
    </source>
</evidence>
<keyword evidence="1" id="KW-0238">DNA-binding</keyword>
<reference evidence="4" key="1">
    <citation type="submission" date="2023-07" db="EMBL/GenBank/DDBJ databases">
        <authorList>
            <person name="Kim M.K."/>
        </authorList>
    </citation>
    <scope>NUCLEOTIDE SEQUENCE</scope>
    <source>
        <strain evidence="4">CA1-15</strain>
    </source>
</reference>
<sequence length="400" mass="45623">MAKVTLPRYLRARRGADGKTRYYWQRPNWAAPPNERWGRLFKVDSEALGTDLAEAISKAELLNVHLDEWRRGVTVAPDSGTIKALFNWYRQRDRYKELREISKADYRKYMPVLEAFKLKSTLLGDRQAADITSDHADAIYRQLAKDRGKRAASHCMQICRRVFYEAVRAKKLKHNPFARMGLKMVAETGNRATSREEYDRFREQARKSGYQSMATAAAIAFELVRRTTDVFGYILEDGDELRGFFWEDYAPGITFAMRQGKTGTRQVIPLRGDPEPDSEDAEIRERGRLLYPALEEELARHAPGGKGQIVVSEASGDRYTKDAMRHVFEAIREKAGLPKEMTFTGFRHGGATELGDVGIEDIRPISGHKTLGQTTVYNKVTEKKARRIGEVRRAGVEGRK</sequence>
<dbReference type="Gene3D" id="1.10.443.10">
    <property type="entry name" value="Intergrase catalytic core"/>
    <property type="match status" value="1"/>
</dbReference>
<dbReference type="RefSeq" id="WP_304559515.1">
    <property type="nucleotide sequence ID" value="NZ_JAUQSZ010000001.1"/>
</dbReference>
<dbReference type="Pfam" id="PF00589">
    <property type="entry name" value="Phage_integrase"/>
    <property type="match status" value="1"/>
</dbReference>
<name>A0ABT8ZVT2_9SPHN</name>
<dbReference type="InterPro" id="IPR013762">
    <property type="entry name" value="Integrase-like_cat_sf"/>
</dbReference>